<proteinExistence type="predicted"/>
<gene>
    <name evidence="3" type="ORF">EUTSA_v10025612mg</name>
</gene>
<dbReference type="GO" id="GO:0005737">
    <property type="term" value="C:cytoplasm"/>
    <property type="evidence" value="ECO:0007669"/>
    <property type="project" value="EnsemblPlants"/>
</dbReference>
<protein>
    <recommendedName>
        <fullName evidence="5">Protein POLAR LOCALIZATION DURING ASYMMETRIC DIVISION AND REDISTRIBUTION</fullName>
    </recommendedName>
</protein>
<feature type="region of interest" description="Disordered" evidence="2">
    <location>
        <begin position="65"/>
        <end position="85"/>
    </location>
</feature>
<keyword evidence="1" id="KW-0175">Coiled coil</keyword>
<evidence type="ECO:0000256" key="2">
    <source>
        <dbReference type="SAM" id="MobiDB-lite"/>
    </source>
</evidence>
<dbReference type="EMBL" id="KI517384">
    <property type="protein sequence ID" value="ESQ54004.1"/>
    <property type="molecule type" value="Genomic_DNA"/>
</dbReference>
<dbReference type="InterPro" id="IPR040348">
    <property type="entry name" value="POLAR-like"/>
</dbReference>
<evidence type="ECO:0000313" key="4">
    <source>
        <dbReference type="Proteomes" id="UP000030689"/>
    </source>
</evidence>
<dbReference type="OMA" id="CTEIRKR"/>
<dbReference type="AlphaFoldDB" id="V4MC84"/>
<dbReference type="Gramene" id="ESQ54004">
    <property type="protein sequence ID" value="ESQ54004"/>
    <property type="gene ID" value="EUTSA_v10025612mg"/>
</dbReference>
<feature type="region of interest" description="Disordered" evidence="2">
    <location>
        <begin position="133"/>
        <end position="154"/>
    </location>
</feature>
<organism evidence="3 4">
    <name type="scientific">Eutrema salsugineum</name>
    <name type="common">Saltwater cress</name>
    <name type="synonym">Sisymbrium salsugineum</name>
    <dbReference type="NCBI Taxonomy" id="72664"/>
    <lineage>
        <taxon>Eukaryota</taxon>
        <taxon>Viridiplantae</taxon>
        <taxon>Streptophyta</taxon>
        <taxon>Embryophyta</taxon>
        <taxon>Tracheophyta</taxon>
        <taxon>Spermatophyta</taxon>
        <taxon>Magnoliopsida</taxon>
        <taxon>eudicotyledons</taxon>
        <taxon>Gunneridae</taxon>
        <taxon>Pentapetalae</taxon>
        <taxon>rosids</taxon>
        <taxon>malvids</taxon>
        <taxon>Brassicales</taxon>
        <taxon>Brassicaceae</taxon>
        <taxon>Eutremeae</taxon>
        <taxon>Eutrema</taxon>
    </lineage>
</organism>
<dbReference type="KEGG" id="eus:EUTSA_v10025612mg"/>
<keyword evidence="4" id="KW-1185">Reference proteome</keyword>
<name>V4MC84_EUTSA</name>
<dbReference type="GO" id="GO:0071944">
    <property type="term" value="C:cell periphery"/>
    <property type="evidence" value="ECO:0007669"/>
    <property type="project" value="EnsemblPlants"/>
</dbReference>
<sequence length="348" mass="39954">MEGHGHSRRRRGDGCTVVECYTPRRVVLRWLSGLRSSKGKREAGDEQDSVGYHLAPIRCSTKRLNESRPLDENLETPSPRFETQSREAPLEMGIGSFLLYLVVASKTELDKLADLRMQMEKFLLNAKEELQKRELQENPPLSSNDEYEIEPSGKEFSPQVISNLASSIFQGSSTSVLQDENTECEVSKPEDYHRGTERNPKLQAEVGSLPLYEFAGDRYTMHQIQKQRKLKDNEGTKNHIPEIVEDERYGVSPYELEKKLHELLVTRQQEELLKLETALSRVERRLQEKETEVSWWKDAARLLAQRVPESSRAGLEWCNPESSSITCSELSVSRSFKACPEHRISFSR</sequence>
<evidence type="ECO:0000256" key="1">
    <source>
        <dbReference type="SAM" id="Coils"/>
    </source>
</evidence>
<accession>V4MC84</accession>
<dbReference type="Proteomes" id="UP000030689">
    <property type="component" value="Unassembled WGS sequence"/>
</dbReference>
<reference evidence="3 4" key="1">
    <citation type="journal article" date="2013" name="Front. Plant Sci.">
        <title>The Reference Genome of the Halophytic Plant Eutrema salsugineum.</title>
        <authorList>
            <person name="Yang R."/>
            <person name="Jarvis D.E."/>
            <person name="Chen H."/>
            <person name="Beilstein M.A."/>
            <person name="Grimwood J."/>
            <person name="Jenkins J."/>
            <person name="Shu S."/>
            <person name="Prochnik S."/>
            <person name="Xin M."/>
            <person name="Ma C."/>
            <person name="Schmutz J."/>
            <person name="Wing R.A."/>
            <person name="Mitchell-Olds T."/>
            <person name="Schumaker K.S."/>
            <person name="Wang X."/>
        </authorList>
    </citation>
    <scope>NUCLEOTIDE SEQUENCE [LARGE SCALE GENOMIC DNA]</scope>
</reference>
<dbReference type="PANTHER" id="PTHR33476">
    <property type="entry name" value="EMB|CAB62613.1"/>
    <property type="match status" value="1"/>
</dbReference>
<dbReference type="STRING" id="72664.V4MC84"/>
<dbReference type="GO" id="GO:0060090">
    <property type="term" value="F:molecular adaptor activity"/>
    <property type="evidence" value="ECO:0007669"/>
    <property type="project" value="EnsemblPlants"/>
</dbReference>
<dbReference type="eggNOG" id="ENOG502RZ5T">
    <property type="taxonomic scope" value="Eukaryota"/>
</dbReference>
<feature type="coiled-coil region" evidence="1">
    <location>
        <begin position="265"/>
        <end position="292"/>
    </location>
</feature>
<dbReference type="OrthoDB" id="1916242at2759"/>
<evidence type="ECO:0000313" key="3">
    <source>
        <dbReference type="EMBL" id="ESQ54004.1"/>
    </source>
</evidence>
<dbReference type="GO" id="GO:0008356">
    <property type="term" value="P:asymmetric cell division"/>
    <property type="evidence" value="ECO:0007669"/>
    <property type="project" value="EnsemblPlants"/>
</dbReference>
<dbReference type="PANTHER" id="PTHR33476:SF22">
    <property type="entry name" value="PROTEIN POLAR LOCALIZATION DURING ASYMMETRIC DIVISION AND REDISTRIBUTION"/>
    <property type="match status" value="1"/>
</dbReference>
<evidence type="ECO:0008006" key="5">
    <source>
        <dbReference type="Google" id="ProtNLM"/>
    </source>
</evidence>